<sequence>MKLLGQKLVPNQPGTITIIPEKPDDLWLLFNLIANGDIVSAPTTRKILNSSDSTNKKNNARVKLELEIRIATVDYDKDSSIIRVRGKTITSNEHVKSGVFHTLELETEKEFNLTKKLWDEETIGSLKDGSGRNGTKHDLGIILMKDELAEILLVGKNATSTHCATVRGEKITKNNSNLKKFFENLFVSFRKHIDMDDVPYVVLASNESIKDEFRVYLLLEAQRLKIKSIESNKSRILMVNKSNVKEILSDKVVTSVIRDTKSEMNMKVLEEFMNMVITKCDRACYGTKSVEYAHELMAIETLLITEEILENKDIKLRKKYLGLKKSVNEAGGKVVQFNDVEGHRLAQLTGVAAILRFPIPNLDELVL</sequence>
<accession>A0ABS8RNH8</accession>
<dbReference type="InterPro" id="IPR029064">
    <property type="entry name" value="Ribosomal_eL30-like_sf"/>
</dbReference>
<comment type="subcellular location">
    <subcellularLocation>
        <location evidence="2 6">Cytoplasm</location>
    </subcellularLocation>
</comment>
<evidence type="ECO:0000313" key="8">
    <source>
        <dbReference type="EMBL" id="MCD7448369.1"/>
    </source>
</evidence>
<comment type="similarity">
    <text evidence="3 6">Belongs to the eukaryotic release factor 1 family. Pelota subfamily.</text>
</comment>
<evidence type="ECO:0000256" key="3">
    <source>
        <dbReference type="ARBA" id="ARBA00009504"/>
    </source>
</evidence>
<gene>
    <name evidence="8" type="ORF">HAX54_041104</name>
</gene>
<dbReference type="PANTHER" id="PTHR10853">
    <property type="entry name" value="PELOTA"/>
    <property type="match status" value="1"/>
</dbReference>
<dbReference type="SUPFAM" id="SSF53137">
    <property type="entry name" value="Translational machinery components"/>
    <property type="match status" value="1"/>
</dbReference>
<comment type="function">
    <text evidence="6">Component of the Pelota-HBS1L complex, a complex that recognizes stalled ribosomes and triggers the No-Go Decay (NGD) pathway. In the Pelota-HBS1L complex, pelo recognizes ribosomes stalled at the 3' end of an mRNA and engages stalled ribosomes by destabilizing mRNA in the mRNA channel.</text>
</comment>
<evidence type="ECO:0000256" key="5">
    <source>
        <dbReference type="ARBA" id="ARBA00022723"/>
    </source>
</evidence>
<dbReference type="PANTHER" id="PTHR10853:SF3">
    <property type="entry name" value="EUKARYOTIC RELEASE FACTOR 1 (ERF1) FAMILY PROTEIN"/>
    <property type="match status" value="1"/>
</dbReference>
<dbReference type="InterPro" id="IPR058547">
    <property type="entry name" value="Pelota_N"/>
</dbReference>
<evidence type="ECO:0000256" key="6">
    <source>
        <dbReference type="RuleBase" id="RU362019"/>
    </source>
</evidence>
<dbReference type="EMBL" id="JACEIK010000059">
    <property type="protein sequence ID" value="MCD7448369.1"/>
    <property type="molecule type" value="Genomic_DNA"/>
</dbReference>
<proteinExistence type="inferred from homology"/>
<evidence type="ECO:0000256" key="2">
    <source>
        <dbReference type="ARBA" id="ARBA00004496"/>
    </source>
</evidence>
<dbReference type="SUPFAM" id="SSF55315">
    <property type="entry name" value="L30e-like"/>
    <property type="match status" value="1"/>
</dbReference>
<dbReference type="SMART" id="SM01194">
    <property type="entry name" value="eRF1_1"/>
    <property type="match status" value="1"/>
</dbReference>
<evidence type="ECO:0000259" key="7">
    <source>
        <dbReference type="SMART" id="SM01194"/>
    </source>
</evidence>
<protein>
    <recommendedName>
        <fullName evidence="6">Protein pelota homolog</fullName>
    </recommendedName>
</protein>
<dbReference type="Gene3D" id="2.30.30.870">
    <property type="entry name" value="Pelota, domain A"/>
    <property type="match status" value="1"/>
</dbReference>
<dbReference type="SUPFAM" id="SSF159065">
    <property type="entry name" value="Dom34/Pelota N-terminal domain-like"/>
    <property type="match status" value="1"/>
</dbReference>
<reference evidence="8 9" key="1">
    <citation type="journal article" date="2021" name="BMC Genomics">
        <title>Datura genome reveals duplications of psychoactive alkaloid biosynthetic genes and high mutation rate following tissue culture.</title>
        <authorList>
            <person name="Rajewski A."/>
            <person name="Carter-House D."/>
            <person name="Stajich J."/>
            <person name="Litt A."/>
        </authorList>
    </citation>
    <scope>NUCLEOTIDE SEQUENCE [LARGE SCALE GENOMIC DNA]</scope>
    <source>
        <strain evidence="8">AR-01</strain>
    </source>
</reference>
<dbReference type="InterPro" id="IPR042226">
    <property type="entry name" value="eFR1_2_sf"/>
</dbReference>
<organism evidence="8 9">
    <name type="scientific">Datura stramonium</name>
    <name type="common">Jimsonweed</name>
    <name type="synonym">Common thornapple</name>
    <dbReference type="NCBI Taxonomy" id="4076"/>
    <lineage>
        <taxon>Eukaryota</taxon>
        <taxon>Viridiplantae</taxon>
        <taxon>Streptophyta</taxon>
        <taxon>Embryophyta</taxon>
        <taxon>Tracheophyta</taxon>
        <taxon>Spermatophyta</taxon>
        <taxon>Magnoliopsida</taxon>
        <taxon>eudicotyledons</taxon>
        <taxon>Gunneridae</taxon>
        <taxon>Pentapetalae</taxon>
        <taxon>asterids</taxon>
        <taxon>lamiids</taxon>
        <taxon>Solanales</taxon>
        <taxon>Solanaceae</taxon>
        <taxon>Solanoideae</taxon>
        <taxon>Datureae</taxon>
        <taxon>Datura</taxon>
    </lineage>
</organism>
<keyword evidence="5 6" id="KW-0479">Metal-binding</keyword>
<evidence type="ECO:0000313" key="9">
    <source>
        <dbReference type="Proteomes" id="UP000823775"/>
    </source>
</evidence>
<keyword evidence="9" id="KW-1185">Reference proteome</keyword>
<dbReference type="InterPro" id="IPR038069">
    <property type="entry name" value="Pelota/DOM34_N"/>
</dbReference>
<dbReference type="Gene3D" id="3.30.420.60">
    <property type="entry name" value="eRF1 domain 2"/>
    <property type="match status" value="1"/>
</dbReference>
<dbReference type="Pfam" id="PF03465">
    <property type="entry name" value="eRF1_3"/>
    <property type="match status" value="1"/>
</dbReference>
<name>A0ABS8RNH8_DATST</name>
<dbReference type="Proteomes" id="UP000823775">
    <property type="component" value="Unassembled WGS sequence"/>
</dbReference>
<keyword evidence="4 6" id="KW-0963">Cytoplasm</keyword>
<dbReference type="Pfam" id="PF26356">
    <property type="entry name" value="Pelota_N"/>
    <property type="match status" value="1"/>
</dbReference>
<dbReference type="Gene3D" id="3.30.1330.30">
    <property type="match status" value="1"/>
</dbReference>
<dbReference type="InterPro" id="IPR005142">
    <property type="entry name" value="eRF1_3"/>
</dbReference>
<comment type="cofactor">
    <cofactor evidence="1 6">
        <name>a divalent metal cation</name>
        <dbReference type="ChEBI" id="CHEBI:60240"/>
    </cofactor>
</comment>
<dbReference type="InterPro" id="IPR004405">
    <property type="entry name" value="TF_pelota"/>
</dbReference>
<dbReference type="InterPro" id="IPR005140">
    <property type="entry name" value="eRF1_Pelota-like_N"/>
</dbReference>
<evidence type="ECO:0000256" key="4">
    <source>
        <dbReference type="ARBA" id="ARBA00022490"/>
    </source>
</evidence>
<feature type="domain" description="eRF1/Pelota-like N-terminal" evidence="7">
    <location>
        <begin position="1"/>
        <end position="131"/>
    </location>
</feature>
<comment type="caution">
    <text evidence="8">The sequence shown here is derived from an EMBL/GenBank/DDBJ whole genome shotgun (WGS) entry which is preliminary data.</text>
</comment>
<evidence type="ECO:0000256" key="1">
    <source>
        <dbReference type="ARBA" id="ARBA00001968"/>
    </source>
</evidence>
<dbReference type="NCBIfam" id="TIGR00111">
    <property type="entry name" value="pelota"/>
    <property type="match status" value="1"/>
</dbReference>